<gene>
    <name evidence="2" type="ORF">AACH00_16255</name>
</gene>
<evidence type="ECO:0000313" key="2">
    <source>
        <dbReference type="EMBL" id="MEK8047913.1"/>
    </source>
</evidence>
<organism evidence="2 3">
    <name type="scientific">Ideonella margarita</name>
    <dbReference type="NCBI Taxonomy" id="2984191"/>
    <lineage>
        <taxon>Bacteria</taxon>
        <taxon>Pseudomonadati</taxon>
        <taxon>Pseudomonadota</taxon>
        <taxon>Betaproteobacteria</taxon>
        <taxon>Burkholderiales</taxon>
        <taxon>Sphaerotilaceae</taxon>
        <taxon>Ideonella</taxon>
    </lineage>
</organism>
<sequence length="154" mass="16173">MNARLHHGLARTLFAACLAASSASGRAADVVPRAGTEQTLTLAFQAQATVPSSTLNIQFVGYRDSRCPADVQCAWAGEAQAFFWVTGGSLQPQVVVLPWSGSTPARSGVQVGAYGFQLMTLEPRPLQAGRVSPSDYKATLTVRLGQAGGARNPQ</sequence>
<comment type="caution">
    <text evidence="2">The sequence shown here is derived from an EMBL/GenBank/DDBJ whole genome shotgun (WGS) entry which is preliminary data.</text>
</comment>
<keyword evidence="3" id="KW-1185">Reference proteome</keyword>
<protein>
    <recommendedName>
        <fullName evidence="4">Flagellar protein FlhE</fullName>
    </recommendedName>
</protein>
<name>A0ABU9C832_9BURK</name>
<evidence type="ECO:0000256" key="1">
    <source>
        <dbReference type="SAM" id="SignalP"/>
    </source>
</evidence>
<evidence type="ECO:0008006" key="4">
    <source>
        <dbReference type="Google" id="ProtNLM"/>
    </source>
</evidence>
<dbReference type="Proteomes" id="UP001379945">
    <property type="component" value="Unassembled WGS sequence"/>
</dbReference>
<dbReference type="EMBL" id="JBBUTI010000012">
    <property type="protein sequence ID" value="MEK8047913.1"/>
    <property type="molecule type" value="Genomic_DNA"/>
</dbReference>
<reference evidence="2 3" key="1">
    <citation type="submission" date="2024-04" db="EMBL/GenBank/DDBJ databases">
        <title>Novel species of the genus Ideonella isolated from streams.</title>
        <authorList>
            <person name="Lu H."/>
        </authorList>
    </citation>
    <scope>NUCLEOTIDE SEQUENCE [LARGE SCALE GENOMIC DNA]</scope>
    <source>
        <strain evidence="2 3">LYT19W</strain>
    </source>
</reference>
<dbReference type="RefSeq" id="WP_341400224.1">
    <property type="nucleotide sequence ID" value="NZ_JBBUTI010000012.1"/>
</dbReference>
<feature type="signal peptide" evidence="1">
    <location>
        <begin position="1"/>
        <end position="27"/>
    </location>
</feature>
<keyword evidence="1" id="KW-0732">Signal</keyword>
<evidence type="ECO:0000313" key="3">
    <source>
        <dbReference type="Proteomes" id="UP001379945"/>
    </source>
</evidence>
<proteinExistence type="predicted"/>
<feature type="chain" id="PRO_5046041898" description="Flagellar protein FlhE" evidence="1">
    <location>
        <begin position="28"/>
        <end position="154"/>
    </location>
</feature>
<accession>A0ABU9C832</accession>